<protein>
    <submittedName>
        <fullName evidence="1">Uncharacterized protein</fullName>
    </submittedName>
</protein>
<gene>
    <name evidence="1" type="ORF">OUZ56_003636</name>
</gene>
<sequence length="110" mass="12139">MPDKNSQQRDHHVVTAREVSTRIPLLTPNVAGWLDETIKITLNFAGRYYNTTFFSLGFAPNCRSLLPSKSFGASSPPPLSSLRAKTPRHLVVRDTTGRSATALLLISEMV</sequence>
<evidence type="ECO:0000313" key="2">
    <source>
        <dbReference type="Proteomes" id="UP001234178"/>
    </source>
</evidence>
<keyword evidence="2" id="KW-1185">Reference proteome</keyword>
<organism evidence="1 2">
    <name type="scientific">Daphnia magna</name>
    <dbReference type="NCBI Taxonomy" id="35525"/>
    <lineage>
        <taxon>Eukaryota</taxon>
        <taxon>Metazoa</taxon>
        <taxon>Ecdysozoa</taxon>
        <taxon>Arthropoda</taxon>
        <taxon>Crustacea</taxon>
        <taxon>Branchiopoda</taxon>
        <taxon>Diplostraca</taxon>
        <taxon>Cladocera</taxon>
        <taxon>Anomopoda</taxon>
        <taxon>Daphniidae</taxon>
        <taxon>Daphnia</taxon>
    </lineage>
</organism>
<dbReference type="EMBL" id="JAOYFB010000036">
    <property type="protein sequence ID" value="KAK4021727.1"/>
    <property type="molecule type" value="Genomic_DNA"/>
</dbReference>
<proteinExistence type="predicted"/>
<reference evidence="1 2" key="1">
    <citation type="journal article" date="2023" name="Nucleic Acids Res.">
        <title>The hologenome of Daphnia magna reveals possible DNA methylation and microbiome-mediated evolution of the host genome.</title>
        <authorList>
            <person name="Chaturvedi A."/>
            <person name="Li X."/>
            <person name="Dhandapani V."/>
            <person name="Marshall H."/>
            <person name="Kissane S."/>
            <person name="Cuenca-Cambronero M."/>
            <person name="Asole G."/>
            <person name="Calvet F."/>
            <person name="Ruiz-Romero M."/>
            <person name="Marangio P."/>
            <person name="Guigo R."/>
            <person name="Rago D."/>
            <person name="Mirbahai L."/>
            <person name="Eastwood N."/>
            <person name="Colbourne J.K."/>
            <person name="Zhou J."/>
            <person name="Mallon E."/>
            <person name="Orsini L."/>
        </authorList>
    </citation>
    <scope>NUCLEOTIDE SEQUENCE [LARGE SCALE GENOMIC DNA]</scope>
    <source>
        <strain evidence="1">LRV0_1</strain>
    </source>
</reference>
<accession>A0ABR0A9D8</accession>
<evidence type="ECO:0000313" key="1">
    <source>
        <dbReference type="EMBL" id="KAK4021727.1"/>
    </source>
</evidence>
<name>A0ABR0A9D8_9CRUS</name>
<dbReference type="Proteomes" id="UP001234178">
    <property type="component" value="Unassembled WGS sequence"/>
</dbReference>
<comment type="caution">
    <text evidence="1">The sequence shown here is derived from an EMBL/GenBank/DDBJ whole genome shotgun (WGS) entry which is preliminary data.</text>
</comment>